<dbReference type="Gene3D" id="2.130.10.10">
    <property type="entry name" value="YVTN repeat-like/Quinoprotein amine dehydrogenase"/>
    <property type="match status" value="1"/>
</dbReference>
<dbReference type="InterPro" id="IPR015943">
    <property type="entry name" value="WD40/YVTN_repeat-like_dom_sf"/>
</dbReference>
<feature type="chain" id="PRO_5016963050" evidence="1">
    <location>
        <begin position="28"/>
        <end position="209"/>
    </location>
</feature>
<evidence type="ECO:0000313" key="3">
    <source>
        <dbReference type="Proteomes" id="UP000255163"/>
    </source>
</evidence>
<dbReference type="Proteomes" id="UP000255163">
    <property type="component" value="Unassembled WGS sequence"/>
</dbReference>
<dbReference type="InterPro" id="IPR019405">
    <property type="entry name" value="Lactonase_7-beta_prop"/>
</dbReference>
<feature type="signal peptide" evidence="1">
    <location>
        <begin position="1"/>
        <end position="27"/>
    </location>
</feature>
<dbReference type="EMBL" id="UFYI01000007">
    <property type="protein sequence ID" value="STD20548.1"/>
    <property type="molecule type" value="Genomic_DNA"/>
</dbReference>
<reference evidence="2 3" key="1">
    <citation type="submission" date="2018-06" db="EMBL/GenBank/DDBJ databases">
        <authorList>
            <consortium name="Pathogen Informatics"/>
            <person name="Doyle S."/>
        </authorList>
    </citation>
    <scope>NUCLEOTIDE SEQUENCE [LARGE SCALE GENOMIC DNA]</scope>
    <source>
        <strain evidence="2 3">NCTC12123</strain>
    </source>
</reference>
<dbReference type="InterPro" id="IPR051200">
    <property type="entry name" value="Host-pathogen_enzymatic-act"/>
</dbReference>
<proteinExistence type="predicted"/>
<dbReference type="AlphaFoldDB" id="A0A376F8F8"/>
<evidence type="ECO:0000256" key="1">
    <source>
        <dbReference type="SAM" id="SignalP"/>
    </source>
</evidence>
<dbReference type="SUPFAM" id="SSF50969">
    <property type="entry name" value="YVTN repeat-like/Quinoprotein amine dehydrogenase"/>
    <property type="match status" value="1"/>
</dbReference>
<organism evidence="2 3">
    <name type="scientific">Enterobacter asburiae</name>
    <dbReference type="NCBI Taxonomy" id="61645"/>
    <lineage>
        <taxon>Bacteria</taxon>
        <taxon>Pseudomonadati</taxon>
        <taxon>Pseudomonadota</taxon>
        <taxon>Gammaproteobacteria</taxon>
        <taxon>Enterobacterales</taxon>
        <taxon>Enterobacteriaceae</taxon>
        <taxon>Enterobacter</taxon>
        <taxon>Enterobacter cloacae complex</taxon>
    </lineage>
</organism>
<sequence>MNKSPLALIIYMSGTLFVSTLSAPVLANEKVSTPVAVQKTFDGSIQNNSLAISPDEKLAVVSYSARTDIAVYDLEKGELRQVINGFITPRNIVFAPDGNSFYVSDSSKGTVERIDSASLNVTHTFSTGPGSFGTALSKDGKTLWINNQAGNTVTRLNTDSGLAETVITGFSQPRQGVKLSPDGRTLYVTNFLGDKITAVDTSTNKITGK</sequence>
<dbReference type="InterPro" id="IPR011044">
    <property type="entry name" value="Quino_amine_DH_bsu"/>
</dbReference>
<evidence type="ECO:0000313" key="2">
    <source>
        <dbReference type="EMBL" id="STD20548.1"/>
    </source>
</evidence>
<dbReference type="PANTHER" id="PTHR47197:SF3">
    <property type="entry name" value="DIHYDRO-HEME D1 DEHYDROGENASE"/>
    <property type="match status" value="1"/>
</dbReference>
<dbReference type="Pfam" id="PF10282">
    <property type="entry name" value="Lactonase"/>
    <property type="match status" value="1"/>
</dbReference>
<dbReference type="PANTHER" id="PTHR47197">
    <property type="entry name" value="PROTEIN NIRF"/>
    <property type="match status" value="1"/>
</dbReference>
<accession>A0A376F8F8</accession>
<gene>
    <name evidence="2" type="ORF">NCTC12123_02060</name>
</gene>
<name>A0A376F8F8_ENTAS</name>
<protein>
    <submittedName>
        <fullName evidence="2">Gluconolactonase</fullName>
    </submittedName>
</protein>
<keyword evidence="1" id="KW-0732">Signal</keyword>